<proteinExistence type="predicted"/>
<protein>
    <submittedName>
        <fullName evidence="1">Uncharacterized protein</fullName>
    </submittedName>
</protein>
<evidence type="ECO:0000313" key="1">
    <source>
        <dbReference type="EMBL" id="KAK3080828.1"/>
    </source>
</evidence>
<accession>A0ACC3DVM8</accession>
<comment type="caution">
    <text evidence="1">The sequence shown here is derived from an EMBL/GenBank/DDBJ whole genome shotgun (WGS) entry which is preliminary data.</text>
</comment>
<gene>
    <name evidence="1" type="ORF">LTS18_012773</name>
</gene>
<name>A0ACC3DVM8_9PEZI</name>
<sequence length="132" mass="14709">MPGERPKHPPVKRGAEDGDDVWEIVFSLLERKKTEHQDVLTKQKKSLPPLTMKLVPKPSTGDLAEMGFDELREKLVESEEKRCGLEKEFAALENEVMAATNKIQSAEAKVVEAQAQAKRADEEAQKAKGELA</sequence>
<dbReference type="Proteomes" id="UP001186974">
    <property type="component" value="Unassembled WGS sequence"/>
</dbReference>
<dbReference type="EMBL" id="JAWDJW010000387">
    <property type="protein sequence ID" value="KAK3080828.1"/>
    <property type="molecule type" value="Genomic_DNA"/>
</dbReference>
<keyword evidence="2" id="KW-1185">Reference proteome</keyword>
<organism evidence="1 2">
    <name type="scientific">Coniosporium uncinatum</name>
    <dbReference type="NCBI Taxonomy" id="93489"/>
    <lineage>
        <taxon>Eukaryota</taxon>
        <taxon>Fungi</taxon>
        <taxon>Dikarya</taxon>
        <taxon>Ascomycota</taxon>
        <taxon>Pezizomycotina</taxon>
        <taxon>Dothideomycetes</taxon>
        <taxon>Dothideomycetes incertae sedis</taxon>
        <taxon>Coniosporium</taxon>
    </lineage>
</organism>
<evidence type="ECO:0000313" key="2">
    <source>
        <dbReference type="Proteomes" id="UP001186974"/>
    </source>
</evidence>
<reference evidence="1" key="1">
    <citation type="submission" date="2024-09" db="EMBL/GenBank/DDBJ databases">
        <title>Black Yeasts Isolated from many extreme environments.</title>
        <authorList>
            <person name="Coleine C."/>
            <person name="Stajich J.E."/>
            <person name="Selbmann L."/>
        </authorList>
    </citation>
    <scope>NUCLEOTIDE SEQUENCE</scope>
    <source>
        <strain evidence="1">CCFEE 5737</strain>
    </source>
</reference>